<dbReference type="InterPro" id="IPR007890">
    <property type="entry name" value="CHASE2"/>
</dbReference>
<feature type="domain" description="Guanylate cyclase" evidence="2">
    <location>
        <begin position="474"/>
        <end position="614"/>
    </location>
</feature>
<dbReference type="RefSeq" id="WP_189682293.1">
    <property type="nucleotide sequence ID" value="NZ_BNCJ01000020.1"/>
</dbReference>
<evidence type="ECO:0000313" key="3">
    <source>
        <dbReference type="EMBL" id="GHF68073.1"/>
    </source>
</evidence>
<dbReference type="PANTHER" id="PTHR43081:SF1">
    <property type="entry name" value="ADENYLATE CYCLASE, TERMINAL-DIFFERENTIATION SPECIFIC"/>
    <property type="match status" value="1"/>
</dbReference>
<keyword evidence="1" id="KW-1133">Transmembrane helix</keyword>
<feature type="transmembrane region" description="Helical" evidence="1">
    <location>
        <begin position="382"/>
        <end position="400"/>
    </location>
</feature>
<dbReference type="GO" id="GO:0006171">
    <property type="term" value="P:cAMP biosynthetic process"/>
    <property type="evidence" value="ECO:0007669"/>
    <property type="project" value="TreeGrafter"/>
</dbReference>
<dbReference type="InterPro" id="IPR029787">
    <property type="entry name" value="Nucleotide_cyclase"/>
</dbReference>
<evidence type="ECO:0000313" key="4">
    <source>
        <dbReference type="Proteomes" id="UP000626220"/>
    </source>
</evidence>
<name>A0A8J3H264_9RHOB</name>
<dbReference type="SMART" id="SM00044">
    <property type="entry name" value="CYCc"/>
    <property type="match status" value="1"/>
</dbReference>
<proteinExistence type="predicted"/>
<dbReference type="Pfam" id="PF00211">
    <property type="entry name" value="Guanylate_cyc"/>
    <property type="match status" value="1"/>
</dbReference>
<protein>
    <submittedName>
        <fullName evidence="3">Guanylate cyclase</fullName>
    </submittedName>
</protein>
<reference evidence="3" key="1">
    <citation type="journal article" date="2014" name="Int. J. Syst. Evol. Microbiol.">
        <title>Complete genome sequence of Corynebacterium casei LMG S-19264T (=DSM 44701T), isolated from a smear-ripened cheese.</title>
        <authorList>
            <consortium name="US DOE Joint Genome Institute (JGI-PGF)"/>
            <person name="Walter F."/>
            <person name="Albersmeier A."/>
            <person name="Kalinowski J."/>
            <person name="Ruckert C."/>
        </authorList>
    </citation>
    <scope>NUCLEOTIDE SEQUENCE</scope>
    <source>
        <strain evidence="3">KCTC 42650</strain>
    </source>
</reference>
<keyword evidence="1" id="KW-0472">Membrane</keyword>
<dbReference type="Gene3D" id="3.30.70.1230">
    <property type="entry name" value="Nucleotide cyclase"/>
    <property type="match status" value="1"/>
</dbReference>
<accession>A0A8J3H264</accession>
<keyword evidence="4" id="KW-1185">Reference proteome</keyword>
<comment type="caution">
    <text evidence="3">The sequence shown here is derived from an EMBL/GenBank/DDBJ whole genome shotgun (WGS) entry which is preliminary data.</text>
</comment>
<gene>
    <name evidence="3" type="ORF">GCM10017056_44120</name>
</gene>
<dbReference type="PANTHER" id="PTHR43081">
    <property type="entry name" value="ADENYLATE CYCLASE, TERMINAL-DIFFERENTIATION SPECIFIC-RELATED"/>
    <property type="match status" value="1"/>
</dbReference>
<reference evidence="3" key="2">
    <citation type="submission" date="2020-09" db="EMBL/GenBank/DDBJ databases">
        <authorList>
            <person name="Sun Q."/>
            <person name="Kim S."/>
        </authorList>
    </citation>
    <scope>NUCLEOTIDE SEQUENCE</scope>
    <source>
        <strain evidence="3">KCTC 42650</strain>
    </source>
</reference>
<dbReference type="AlphaFoldDB" id="A0A8J3H264"/>
<feature type="transmembrane region" description="Helical" evidence="1">
    <location>
        <begin position="356"/>
        <end position="375"/>
    </location>
</feature>
<evidence type="ECO:0000259" key="2">
    <source>
        <dbReference type="PROSITE" id="PS50125"/>
    </source>
</evidence>
<sequence>MLIRMVGWIGRWIGWARVIALGLIAFAVVVRVADPVPLRIARNLVFDFYQQQRPREPQAFPIAIIDIDDASLTEIGQWPWPRTRFAELVDKTMGDGAVAMAFDIIFAERDRLSPPKVADDNPDLDEALKAGLRALPDNDRLLAEAFARGRVVVGQTSVRSAHAAAAHESNVPQVPHALVGLDPLPYITTFPDLVENLPELEAAAAGHGMFNVRPDPDGVYRRAPMVVSVAGQLRLGLGPELLRVATGGNPFAVRTNEAGIDGVVLAGKLVNTAGDGTVRPYLTPSQRHRFVSAGDILSGRMPKGRLAGHLVFVGTSAIGLEDYRATPLGLQMAGVEIHAQMLENILSGTLLERPNYAIGIELTAAVVTCIALVILTPIMNAVFLIVSGTIFLASFAWFSFNAFTSQRLLLDATFPIWAGLATIIFMSSANYLREERRRQRIRTAFGQYVSRDLVTELIDNQQSLRLGGETRELTLLFSDVRGFTSIAESFSDNPAGLTSLMNRLLNRLSGAILEQKGTIDKFMGDAVMAFWNAPMDHDDHQRAACAAALRMVREVAEMNAEREVEDAAAGRAFQPMQIGIGLNTGKCTVGNMGSDMRFDYTAMGDPVNLASRLEGQSRYYGTSIIVGSTTEAAVHGDFALLELDMIRVKGKSQPERIFALLGDRMLRESDDFVQTTLLNGQMLGAMRAREWDHAEQALDELEDMATSFDPLLATHFANLRARIAGFRLAPPPPDWDGVYDATSK</sequence>
<dbReference type="EMBL" id="BNCJ01000020">
    <property type="protein sequence ID" value="GHF68073.1"/>
    <property type="molecule type" value="Genomic_DNA"/>
</dbReference>
<dbReference type="InterPro" id="IPR001054">
    <property type="entry name" value="A/G_cyclase"/>
</dbReference>
<evidence type="ECO:0000256" key="1">
    <source>
        <dbReference type="SAM" id="Phobius"/>
    </source>
</evidence>
<dbReference type="Pfam" id="PF05226">
    <property type="entry name" value="CHASE2"/>
    <property type="match status" value="1"/>
</dbReference>
<organism evidence="3 4">
    <name type="scientific">Seohaeicola zhoushanensis</name>
    <dbReference type="NCBI Taxonomy" id="1569283"/>
    <lineage>
        <taxon>Bacteria</taxon>
        <taxon>Pseudomonadati</taxon>
        <taxon>Pseudomonadota</taxon>
        <taxon>Alphaproteobacteria</taxon>
        <taxon>Rhodobacterales</taxon>
        <taxon>Roseobacteraceae</taxon>
        <taxon>Seohaeicola</taxon>
    </lineage>
</organism>
<keyword evidence="1" id="KW-0812">Transmembrane</keyword>
<feature type="transmembrane region" description="Helical" evidence="1">
    <location>
        <begin position="412"/>
        <end position="432"/>
    </location>
</feature>
<dbReference type="CDD" id="cd07302">
    <property type="entry name" value="CHD"/>
    <property type="match status" value="1"/>
</dbReference>
<dbReference type="SMART" id="SM01080">
    <property type="entry name" value="CHASE2"/>
    <property type="match status" value="1"/>
</dbReference>
<dbReference type="InterPro" id="IPR050697">
    <property type="entry name" value="Adenylyl/Guanylyl_Cyclase_3/4"/>
</dbReference>
<dbReference type="Proteomes" id="UP000626220">
    <property type="component" value="Unassembled WGS sequence"/>
</dbReference>
<dbReference type="GO" id="GO:0035556">
    <property type="term" value="P:intracellular signal transduction"/>
    <property type="evidence" value="ECO:0007669"/>
    <property type="project" value="InterPro"/>
</dbReference>
<dbReference type="PROSITE" id="PS50125">
    <property type="entry name" value="GUANYLATE_CYCLASE_2"/>
    <property type="match status" value="1"/>
</dbReference>
<dbReference type="SUPFAM" id="SSF55073">
    <property type="entry name" value="Nucleotide cyclase"/>
    <property type="match status" value="1"/>
</dbReference>
<dbReference type="GO" id="GO:0004016">
    <property type="term" value="F:adenylate cyclase activity"/>
    <property type="evidence" value="ECO:0007669"/>
    <property type="project" value="UniProtKB-ARBA"/>
</dbReference>